<feature type="domain" description="DUF4200" evidence="4">
    <location>
        <begin position="80"/>
        <end position="194"/>
    </location>
</feature>
<feature type="coiled-coil region" evidence="2">
    <location>
        <begin position="238"/>
        <end position="276"/>
    </location>
</feature>
<comment type="caution">
    <text evidence="5">The sequence shown here is derived from an EMBL/GenBank/DDBJ whole genome shotgun (WGS) entry which is preliminary data.</text>
</comment>
<keyword evidence="6" id="KW-1185">Reference proteome</keyword>
<gene>
    <name evidence="5" type="ORF">SteCoe_13494</name>
</gene>
<evidence type="ECO:0000256" key="2">
    <source>
        <dbReference type="SAM" id="Coils"/>
    </source>
</evidence>
<protein>
    <recommendedName>
        <fullName evidence="4">DUF4200 domain-containing protein</fullName>
    </recommendedName>
</protein>
<dbReference type="PANTHER" id="PTHR21683:SF3">
    <property type="entry name" value="CILIA AND FLAGELLA ASSOCIATED PROTEIN 100"/>
    <property type="match status" value="1"/>
</dbReference>
<organism evidence="5 6">
    <name type="scientific">Stentor coeruleus</name>
    <dbReference type="NCBI Taxonomy" id="5963"/>
    <lineage>
        <taxon>Eukaryota</taxon>
        <taxon>Sar</taxon>
        <taxon>Alveolata</taxon>
        <taxon>Ciliophora</taxon>
        <taxon>Postciliodesmatophora</taxon>
        <taxon>Heterotrichea</taxon>
        <taxon>Heterotrichida</taxon>
        <taxon>Stentoridae</taxon>
        <taxon>Stentor</taxon>
    </lineage>
</organism>
<dbReference type="OrthoDB" id="308586at2759"/>
<evidence type="ECO:0000259" key="4">
    <source>
        <dbReference type="Pfam" id="PF13863"/>
    </source>
</evidence>
<evidence type="ECO:0000256" key="1">
    <source>
        <dbReference type="ARBA" id="ARBA00023054"/>
    </source>
</evidence>
<reference evidence="5 6" key="1">
    <citation type="submission" date="2016-11" db="EMBL/GenBank/DDBJ databases">
        <title>The macronuclear genome of Stentor coeruleus: a giant cell with tiny introns.</title>
        <authorList>
            <person name="Slabodnick M."/>
            <person name="Ruby J.G."/>
            <person name="Reiff S.B."/>
            <person name="Swart E.C."/>
            <person name="Gosai S."/>
            <person name="Prabakaran S."/>
            <person name="Witkowska E."/>
            <person name="Larue G.E."/>
            <person name="Fisher S."/>
            <person name="Freeman R.M."/>
            <person name="Gunawardena J."/>
            <person name="Chu W."/>
            <person name="Stover N.A."/>
            <person name="Gregory B.D."/>
            <person name="Nowacki M."/>
            <person name="Derisi J."/>
            <person name="Roy S.W."/>
            <person name="Marshall W.F."/>
            <person name="Sood P."/>
        </authorList>
    </citation>
    <scope>NUCLEOTIDE SEQUENCE [LARGE SCALE GENOMIC DNA]</scope>
    <source>
        <strain evidence="5">WM001</strain>
    </source>
</reference>
<feature type="region of interest" description="Disordered" evidence="3">
    <location>
        <begin position="41"/>
        <end position="70"/>
    </location>
</feature>
<proteinExistence type="predicted"/>
<dbReference type="AlphaFoldDB" id="A0A1R2C8D4"/>
<dbReference type="PANTHER" id="PTHR21683">
    <property type="entry name" value="COILED-COIL DOMAIN-CONTAINING PROTEIN 42 LIKE-2-LIKE-RELATED"/>
    <property type="match status" value="1"/>
</dbReference>
<dbReference type="Pfam" id="PF13863">
    <property type="entry name" value="DUF4200"/>
    <property type="match status" value="1"/>
</dbReference>
<name>A0A1R2C8D4_9CILI</name>
<keyword evidence="1 2" id="KW-0175">Coiled coil</keyword>
<feature type="coiled-coil region" evidence="2">
    <location>
        <begin position="121"/>
        <end position="180"/>
    </location>
</feature>
<sequence>MNPFSLPITDPELYLMREKQRIEERASTAGQRLIPVYMRQSKKTSQIQDELRRPNSPLDQSFKKNQRSKSFNRENIQELILRKREILLTKKKIENRKNSISSLDTITQSREEEHKKAAKCLEDNLLRVEKYEENLKTEAKRRADMADKKTKERIEKQIEINELQQEIDHLYGLYERNTEELRQLLILKAFVEELSASPEPEKSSTFMTENFESLYSSNNLLQSIMSLEKINLFLIQQAQEGEINLENLKSKNNNEIKQLENDNEQVITNIKTIERNKEILSTKLIGMLDEHVEKPLISFEIMKNIHDSLVDIFLTIGGDMGTYPSDFEMLETLENSIRAEIDKSKLLGEEGLRLKEKEVDKLRRVRNVENLKSKEIEKAKEISETLDRRKKKVIKKTGRVGMERSKIPEKVKEKIKVEIPQEILDRREFLEEYIPYP</sequence>
<dbReference type="EMBL" id="MPUH01000243">
    <property type="protein sequence ID" value="OMJ85256.1"/>
    <property type="molecule type" value="Genomic_DNA"/>
</dbReference>
<evidence type="ECO:0000256" key="3">
    <source>
        <dbReference type="SAM" id="MobiDB-lite"/>
    </source>
</evidence>
<accession>A0A1R2C8D4</accession>
<evidence type="ECO:0000313" key="6">
    <source>
        <dbReference type="Proteomes" id="UP000187209"/>
    </source>
</evidence>
<dbReference type="GO" id="GO:0005856">
    <property type="term" value="C:cytoskeleton"/>
    <property type="evidence" value="ECO:0007669"/>
    <property type="project" value="UniProtKB-ARBA"/>
</dbReference>
<evidence type="ECO:0000313" key="5">
    <source>
        <dbReference type="EMBL" id="OMJ85256.1"/>
    </source>
</evidence>
<dbReference type="InterPro" id="IPR025252">
    <property type="entry name" value="DUF4200"/>
</dbReference>
<dbReference type="Proteomes" id="UP000187209">
    <property type="component" value="Unassembled WGS sequence"/>
</dbReference>
<dbReference type="InterPro" id="IPR051147">
    <property type="entry name" value="CFAP_domain-containing"/>
</dbReference>